<name>S6G3M6_9MOLU</name>
<sequence>MKIKISSLTHKGNYRKNNQDYLGYSKSIDDSFLAILCDGMGGHAKGEIASKTAVETFIERFEKETFNNKSEQEINQWFDDTLLYSIEAMKKVANNCPKLSDMGTTLSAILFTNNKAYVINIGDSRVYKFSDNRLKQITVDQNLMNSNYDPEKIKERAQKLYGSRFNEMTYWKILTSALGPNKKMKPDNYVIDEIQGIYCLTSDGVHDYVDSQTFVDFLEIKSSLKTKTKNIVKFAMGNLSTDNLSIIIIEVK</sequence>
<dbReference type="Proteomes" id="UP000015348">
    <property type="component" value="Unassembled WGS sequence"/>
</dbReference>
<dbReference type="InterPro" id="IPR015655">
    <property type="entry name" value="PP2C"/>
</dbReference>
<dbReference type="InterPro" id="IPR001932">
    <property type="entry name" value="PPM-type_phosphatase-like_dom"/>
</dbReference>
<dbReference type="PROSITE" id="PS51746">
    <property type="entry name" value="PPM_2"/>
    <property type="match status" value="1"/>
</dbReference>
<evidence type="ECO:0000313" key="2">
    <source>
        <dbReference type="EMBL" id="EOA07042.1"/>
    </source>
</evidence>
<dbReference type="GO" id="GO:0004722">
    <property type="term" value="F:protein serine/threonine phosphatase activity"/>
    <property type="evidence" value="ECO:0007669"/>
    <property type="project" value="InterPro"/>
</dbReference>
<reference evidence="2 3" key="1">
    <citation type="journal article" date="2013" name="Genome Announc.">
        <title>Draft Genome Sequences of Mycoplasma auris and Mycoplasma yeatsii, Two Species of the Ear Canal of Caprinae.</title>
        <authorList>
            <person name="Dordet-Frisoni E."/>
            <person name="Baranowski E."/>
            <person name="Barre A."/>
            <person name="Blanchard A."/>
            <person name="Breton M."/>
            <person name="Couture C."/>
            <person name="Dupuy V."/>
            <person name="Gaurivaud P."/>
            <person name="Jacob D."/>
            <person name="Lemaitre C."/>
            <person name="Manso-Silvan L."/>
            <person name="Nikolski M."/>
            <person name="Nouvel L.X."/>
            <person name="Poumarat F."/>
            <person name="Sirand-Pugnet P."/>
            <person name="Thebault P."/>
            <person name="Theil S."/>
            <person name="Thiaucourt F."/>
            <person name="Citti C."/>
            <person name="Tardy F."/>
        </authorList>
    </citation>
    <scope>NUCLEOTIDE SEQUENCE [LARGE SCALE GENOMIC DNA]</scope>
    <source>
        <strain evidence="2 3">13926</strain>
    </source>
</reference>
<dbReference type="EMBL" id="AORK01000025">
    <property type="protein sequence ID" value="EOA07042.1"/>
    <property type="molecule type" value="Genomic_DNA"/>
</dbReference>
<dbReference type="Gene3D" id="3.60.40.10">
    <property type="entry name" value="PPM-type phosphatase domain"/>
    <property type="match status" value="1"/>
</dbReference>
<dbReference type="PANTHER" id="PTHR13832:SF827">
    <property type="entry name" value="PROTEIN PHOSPHATASE 1L"/>
    <property type="match status" value="1"/>
</dbReference>
<dbReference type="Pfam" id="PF13672">
    <property type="entry name" value="PP2C_2"/>
    <property type="match status" value="1"/>
</dbReference>
<dbReference type="OrthoDB" id="9801841at2"/>
<protein>
    <submittedName>
        <fullName evidence="2">Protein phosphatase</fullName>
    </submittedName>
</protein>
<feature type="domain" description="PPM-type phosphatase" evidence="1">
    <location>
        <begin position="4"/>
        <end position="251"/>
    </location>
</feature>
<evidence type="ECO:0000313" key="3">
    <source>
        <dbReference type="Proteomes" id="UP000015348"/>
    </source>
</evidence>
<dbReference type="PANTHER" id="PTHR13832">
    <property type="entry name" value="PROTEIN PHOSPHATASE 2C"/>
    <property type="match status" value="1"/>
</dbReference>
<dbReference type="PATRIC" id="fig|1188240.3.peg.615"/>
<evidence type="ECO:0000259" key="1">
    <source>
        <dbReference type="PROSITE" id="PS51746"/>
    </source>
</evidence>
<dbReference type="CDD" id="cd00143">
    <property type="entry name" value="PP2Cc"/>
    <property type="match status" value="1"/>
</dbReference>
<dbReference type="RefSeq" id="WP_004429465.1">
    <property type="nucleotide sequence ID" value="NZ_AORK01000025.1"/>
</dbReference>
<dbReference type="eggNOG" id="COG0631">
    <property type="taxonomic scope" value="Bacteria"/>
</dbReference>
<dbReference type="AlphaFoldDB" id="S6G3M6"/>
<organism evidence="2 3">
    <name type="scientific">Mycoplasma yeatsii 13926</name>
    <dbReference type="NCBI Taxonomy" id="1188240"/>
    <lineage>
        <taxon>Bacteria</taxon>
        <taxon>Bacillati</taxon>
        <taxon>Mycoplasmatota</taxon>
        <taxon>Mollicutes</taxon>
        <taxon>Mycoplasmataceae</taxon>
        <taxon>Mycoplasma</taxon>
    </lineage>
</organism>
<comment type="caution">
    <text evidence="2">The sequence shown here is derived from an EMBL/GenBank/DDBJ whole genome shotgun (WGS) entry which is preliminary data.</text>
</comment>
<dbReference type="SMART" id="SM00332">
    <property type="entry name" value="PP2Cc"/>
    <property type="match status" value="1"/>
</dbReference>
<dbReference type="InterPro" id="IPR036457">
    <property type="entry name" value="PPM-type-like_dom_sf"/>
</dbReference>
<accession>S6G3M6</accession>
<dbReference type="SUPFAM" id="SSF81606">
    <property type="entry name" value="PP2C-like"/>
    <property type="match status" value="1"/>
</dbReference>
<proteinExistence type="predicted"/>
<dbReference type="SMART" id="SM00331">
    <property type="entry name" value="PP2C_SIG"/>
    <property type="match status" value="1"/>
</dbReference>
<gene>
    <name evidence="2" type="ORF">MYEA_6260</name>
</gene>